<keyword evidence="5 6" id="KW-0472">Membrane</keyword>
<dbReference type="EMBL" id="RQYC01000001">
    <property type="protein sequence ID" value="RRD91562.1"/>
    <property type="molecule type" value="Genomic_DNA"/>
</dbReference>
<feature type="transmembrane region" description="Helical" evidence="6">
    <location>
        <begin position="186"/>
        <end position="207"/>
    </location>
</feature>
<comment type="subcellular location">
    <subcellularLocation>
        <location evidence="1">Cell membrane</location>
        <topology evidence="1">Multi-pass membrane protein</topology>
    </subcellularLocation>
</comment>
<feature type="transmembrane region" description="Helical" evidence="6">
    <location>
        <begin position="148"/>
        <end position="174"/>
    </location>
</feature>
<protein>
    <submittedName>
        <fullName evidence="7">LysE family translocator</fullName>
    </submittedName>
</protein>
<dbReference type="InterPro" id="IPR001123">
    <property type="entry name" value="LeuE-type"/>
</dbReference>
<dbReference type="PANTHER" id="PTHR30086">
    <property type="entry name" value="ARGININE EXPORTER PROTEIN ARGO"/>
    <property type="match status" value="1"/>
</dbReference>
<dbReference type="GO" id="GO:0005886">
    <property type="term" value="C:plasma membrane"/>
    <property type="evidence" value="ECO:0007669"/>
    <property type="project" value="UniProtKB-SubCell"/>
</dbReference>
<keyword evidence="8" id="KW-1185">Reference proteome</keyword>
<sequence>MMLMSLESLVLYIWLAVFSYVIPGPDWLYITGHTLHSRKAGWVAALGIQSGLLFHMLVGAAGATAVLLVSPQAFYALQLAGAGYLVYLGVHTLRGLKLSDTSPQMVRLAAAHYQTVYLKGLLVNILNPKAAIFFISILPQFIHPNGNAALQLFLLGSVDIGVGLLWWLCFCVALDAINRKMNSPKFRWGLEAVSGISLLLFGLWMLLKGVLFFLQ</sequence>
<evidence type="ECO:0000256" key="4">
    <source>
        <dbReference type="ARBA" id="ARBA00022989"/>
    </source>
</evidence>
<accession>A0A3P2A7U7</accession>
<organism evidence="7 8">
    <name type="scientific">Conchiformibius steedae</name>
    <dbReference type="NCBI Taxonomy" id="153493"/>
    <lineage>
        <taxon>Bacteria</taxon>
        <taxon>Pseudomonadati</taxon>
        <taxon>Pseudomonadota</taxon>
        <taxon>Betaproteobacteria</taxon>
        <taxon>Neisseriales</taxon>
        <taxon>Neisseriaceae</taxon>
        <taxon>Conchiformibius</taxon>
    </lineage>
</organism>
<evidence type="ECO:0000313" key="7">
    <source>
        <dbReference type="EMBL" id="RRD91562.1"/>
    </source>
</evidence>
<keyword evidence="2" id="KW-1003">Cell membrane</keyword>
<evidence type="ECO:0000256" key="1">
    <source>
        <dbReference type="ARBA" id="ARBA00004651"/>
    </source>
</evidence>
<dbReference type="GO" id="GO:0015171">
    <property type="term" value="F:amino acid transmembrane transporter activity"/>
    <property type="evidence" value="ECO:0007669"/>
    <property type="project" value="TreeGrafter"/>
</dbReference>
<evidence type="ECO:0000256" key="5">
    <source>
        <dbReference type="ARBA" id="ARBA00023136"/>
    </source>
</evidence>
<dbReference type="OrthoDB" id="9804822at2"/>
<dbReference type="Pfam" id="PF01810">
    <property type="entry name" value="LysE"/>
    <property type="match status" value="1"/>
</dbReference>
<feature type="transmembrane region" description="Helical" evidence="6">
    <location>
        <begin position="75"/>
        <end position="96"/>
    </location>
</feature>
<dbReference type="Proteomes" id="UP000269923">
    <property type="component" value="Unassembled WGS sequence"/>
</dbReference>
<comment type="caution">
    <text evidence="7">The sequence shown here is derived from an EMBL/GenBank/DDBJ whole genome shotgun (WGS) entry which is preliminary data.</text>
</comment>
<dbReference type="PIRSF" id="PIRSF006324">
    <property type="entry name" value="LeuE"/>
    <property type="match status" value="1"/>
</dbReference>
<name>A0A3P2A7U7_9NEIS</name>
<evidence type="ECO:0000256" key="6">
    <source>
        <dbReference type="SAM" id="Phobius"/>
    </source>
</evidence>
<feature type="transmembrane region" description="Helical" evidence="6">
    <location>
        <begin position="12"/>
        <end position="30"/>
    </location>
</feature>
<dbReference type="AlphaFoldDB" id="A0A3P2A7U7"/>
<keyword evidence="3 6" id="KW-0812">Transmembrane</keyword>
<dbReference type="STRING" id="1121352.GCA_000620925_00553"/>
<dbReference type="PANTHER" id="PTHR30086:SF20">
    <property type="entry name" value="ARGININE EXPORTER PROTEIN ARGO-RELATED"/>
    <property type="match status" value="1"/>
</dbReference>
<keyword evidence="4 6" id="KW-1133">Transmembrane helix</keyword>
<evidence type="ECO:0000313" key="8">
    <source>
        <dbReference type="Proteomes" id="UP000269923"/>
    </source>
</evidence>
<gene>
    <name evidence="7" type="ORF">EII21_00590</name>
</gene>
<feature type="transmembrane region" description="Helical" evidence="6">
    <location>
        <begin position="116"/>
        <end position="142"/>
    </location>
</feature>
<evidence type="ECO:0000256" key="2">
    <source>
        <dbReference type="ARBA" id="ARBA00022475"/>
    </source>
</evidence>
<evidence type="ECO:0000256" key="3">
    <source>
        <dbReference type="ARBA" id="ARBA00022692"/>
    </source>
</evidence>
<feature type="transmembrane region" description="Helical" evidence="6">
    <location>
        <begin position="42"/>
        <end position="69"/>
    </location>
</feature>
<proteinExistence type="predicted"/>
<reference evidence="7 8" key="1">
    <citation type="submission" date="2018-11" db="EMBL/GenBank/DDBJ databases">
        <title>Genomes From Bacteria Associated with the Canine Oral Cavity: a Test Case for Automated Genome-Based Taxonomic Assignment.</title>
        <authorList>
            <person name="Coil D.A."/>
            <person name="Jospin G."/>
            <person name="Darling A.E."/>
            <person name="Wallis C."/>
            <person name="Davis I.J."/>
            <person name="Harris S."/>
            <person name="Eisen J.A."/>
            <person name="Holcombe L.J."/>
            <person name="O'Flynn C."/>
        </authorList>
    </citation>
    <scope>NUCLEOTIDE SEQUENCE [LARGE SCALE GENOMIC DNA]</scope>
    <source>
        <strain evidence="7 8">COT-280</strain>
    </source>
</reference>